<evidence type="ECO:0000313" key="4">
    <source>
        <dbReference type="Proteomes" id="UP001159405"/>
    </source>
</evidence>
<evidence type="ECO:0000256" key="1">
    <source>
        <dbReference type="SAM" id="MobiDB-lite"/>
    </source>
</evidence>
<keyword evidence="4" id="KW-1185">Reference proteome</keyword>
<feature type="compositionally biased region" description="Polar residues" evidence="1">
    <location>
        <begin position="37"/>
        <end position="48"/>
    </location>
</feature>
<feature type="region of interest" description="Disordered" evidence="1">
    <location>
        <begin position="145"/>
        <end position="184"/>
    </location>
</feature>
<dbReference type="PROSITE" id="PS50800">
    <property type="entry name" value="SAP"/>
    <property type="match status" value="1"/>
</dbReference>
<comment type="caution">
    <text evidence="3">The sequence shown here is derived from an EMBL/GenBank/DDBJ whole genome shotgun (WGS) entry which is preliminary data.</text>
</comment>
<protein>
    <recommendedName>
        <fullName evidence="2">SAP domain-containing protein</fullName>
    </recommendedName>
</protein>
<gene>
    <name evidence="3" type="ORF">PLOB_00003104</name>
</gene>
<accession>A0ABN8Q7B2</accession>
<sequence length="184" mass="19593">DLASLSTEVLRLRLQALNLPITGGKAALISRVNLATGTKQPCSTSNPQAGRARRKRLAPTSRPVRATLTAAPAESTTEQANMGDPGDDSSSVASLGDLDEIMEEFSSDDLPDPVQAGPFTIAQLAAIQDTVRSSLEQALQSFPWSLGHDQQPGTFNTLHRRPGSAAPVGLNRPLKQNLPHKILR</sequence>
<dbReference type="EMBL" id="CALNXK010000110">
    <property type="protein sequence ID" value="CAH3158237.1"/>
    <property type="molecule type" value="Genomic_DNA"/>
</dbReference>
<organism evidence="3 4">
    <name type="scientific">Porites lobata</name>
    <dbReference type="NCBI Taxonomy" id="104759"/>
    <lineage>
        <taxon>Eukaryota</taxon>
        <taxon>Metazoa</taxon>
        <taxon>Cnidaria</taxon>
        <taxon>Anthozoa</taxon>
        <taxon>Hexacorallia</taxon>
        <taxon>Scleractinia</taxon>
        <taxon>Fungiina</taxon>
        <taxon>Poritidae</taxon>
        <taxon>Porites</taxon>
    </lineage>
</organism>
<feature type="non-terminal residue" evidence="3">
    <location>
        <position position="184"/>
    </location>
</feature>
<dbReference type="Proteomes" id="UP001159405">
    <property type="component" value="Unassembled WGS sequence"/>
</dbReference>
<evidence type="ECO:0000313" key="3">
    <source>
        <dbReference type="EMBL" id="CAH3158237.1"/>
    </source>
</evidence>
<feature type="region of interest" description="Disordered" evidence="1">
    <location>
        <begin position="37"/>
        <end position="93"/>
    </location>
</feature>
<dbReference type="InterPro" id="IPR003034">
    <property type="entry name" value="SAP_dom"/>
</dbReference>
<feature type="non-terminal residue" evidence="3">
    <location>
        <position position="1"/>
    </location>
</feature>
<reference evidence="3 4" key="1">
    <citation type="submission" date="2022-05" db="EMBL/GenBank/DDBJ databases">
        <authorList>
            <consortium name="Genoscope - CEA"/>
            <person name="William W."/>
        </authorList>
    </citation>
    <scope>NUCLEOTIDE SEQUENCE [LARGE SCALE GENOMIC DNA]</scope>
</reference>
<feature type="domain" description="SAP" evidence="2">
    <location>
        <begin position="2"/>
        <end position="36"/>
    </location>
</feature>
<evidence type="ECO:0000259" key="2">
    <source>
        <dbReference type="PROSITE" id="PS50800"/>
    </source>
</evidence>
<dbReference type="SMART" id="SM00513">
    <property type="entry name" value="SAP"/>
    <property type="match status" value="1"/>
</dbReference>
<proteinExistence type="predicted"/>
<name>A0ABN8Q7B2_9CNID</name>